<evidence type="ECO:0000313" key="3">
    <source>
        <dbReference type="Proteomes" id="UP000196573"/>
    </source>
</evidence>
<sequence>MGKVTRKGVVERRQQRVPVKSRAQGSRYSRARKCHLSSSLPSFLKAQRSAQSLQNAGQAILGSRLVETVASPKPEIELELELRRILGSEFDQITDQLALHQAEFSSFDQLSSWQQFVCCQLCMAAAQKLVLSRKNEAAKGLMISAAVKEEYERLLSLAEEGSLPNPVLAYELGAWNLLENLATGDLHTEQAMNLLHDMSVRCGLEPESFFALLSFSERVRCGVSGRSQSAGMEEAIRQLNEQLTLLAQGRELFQSLVGQAHIPHSVGLEWLKKNSNPLLSYLRYLKVCCQARPDPVTDPAVQRVVLALTMLLQKLGSEAESRRTESKPGCMWKEPLLVFTEALAEFVEKRAKVSDKLTLRSLYEGLGAVIEPELGRLADCTQKDSLVLQLFDLVQDILLIGLERRSNDLTFLHGTTTDALDAIGRQSGLVVNSGYLLKQKIVPLSGEMSIAPSKSINKIALSGVDLTAAQVSCDYATDFLSDTDRFALFHSISSRIKGMLAQGRRFSTKAVLFTRASEYYLYLERAQQLALEYGRLIRVDTPGAKRLLPQVKKLLDTFDRSLDLYSKTDEYRDVVEGVGNMKLPREFHCGYAKGMLDDLTSSMELLRASAALVSELPDVRRTERPLGVVLGSSSLSDSQSHLNEERLLLRPALMGQDFQYVFCEARDKPAVTETVRAMGRCANNIQIRELAELKRLSKEAQHKRAKKLAVLRDRILAGKDEYRTTGWFTGWRARMRSCTLS</sequence>
<protein>
    <submittedName>
        <fullName evidence="2">Uncharacterized protein</fullName>
    </submittedName>
</protein>
<accession>A0A1X7AHH6</accession>
<dbReference type="AlphaFoldDB" id="A0A1X7AHH6"/>
<name>A0A1X7AHH6_9GAMM</name>
<evidence type="ECO:0000313" key="2">
    <source>
        <dbReference type="EMBL" id="SMA41800.1"/>
    </source>
</evidence>
<dbReference type="Proteomes" id="UP000196573">
    <property type="component" value="Unassembled WGS sequence"/>
</dbReference>
<proteinExistence type="predicted"/>
<dbReference type="EMBL" id="FWPT01000003">
    <property type="protein sequence ID" value="SMA41800.1"/>
    <property type="molecule type" value="Genomic_DNA"/>
</dbReference>
<dbReference type="RefSeq" id="WP_133060423.1">
    <property type="nucleotide sequence ID" value="NZ_CBCSCN010000009.1"/>
</dbReference>
<gene>
    <name evidence="2" type="ORF">EHSB41UT_01329</name>
</gene>
<feature type="region of interest" description="Disordered" evidence="1">
    <location>
        <begin position="1"/>
        <end position="27"/>
    </location>
</feature>
<reference evidence="2 3" key="1">
    <citation type="submission" date="2017-03" db="EMBL/GenBank/DDBJ databases">
        <authorList>
            <person name="Afonso C.L."/>
            <person name="Miller P.J."/>
            <person name="Scott M.A."/>
            <person name="Spackman E."/>
            <person name="Goraichik I."/>
            <person name="Dimitrov K.M."/>
            <person name="Suarez D.L."/>
            <person name="Swayne D.E."/>
        </authorList>
    </citation>
    <scope>NUCLEOTIDE SEQUENCE [LARGE SCALE GENOMIC DNA]</scope>
    <source>
        <strain evidence="2">SB41UT1</strain>
    </source>
</reference>
<keyword evidence="3" id="KW-1185">Reference proteome</keyword>
<evidence type="ECO:0000256" key="1">
    <source>
        <dbReference type="SAM" id="MobiDB-lite"/>
    </source>
</evidence>
<organism evidence="2 3">
    <name type="scientific">Parendozoicomonas haliclonae</name>
    <dbReference type="NCBI Taxonomy" id="1960125"/>
    <lineage>
        <taxon>Bacteria</taxon>
        <taxon>Pseudomonadati</taxon>
        <taxon>Pseudomonadota</taxon>
        <taxon>Gammaproteobacteria</taxon>
        <taxon>Oceanospirillales</taxon>
        <taxon>Endozoicomonadaceae</taxon>
        <taxon>Parendozoicomonas</taxon>
    </lineage>
</organism>